<feature type="transmembrane region" description="Helical" evidence="1">
    <location>
        <begin position="179"/>
        <end position="196"/>
    </location>
</feature>
<dbReference type="EMBL" id="FRAN01000009">
    <property type="protein sequence ID" value="SHL61924.1"/>
    <property type="molecule type" value="Genomic_DNA"/>
</dbReference>
<feature type="transmembrane region" description="Helical" evidence="1">
    <location>
        <begin position="131"/>
        <end position="149"/>
    </location>
</feature>
<dbReference type="Pfam" id="PF10002">
    <property type="entry name" value="DUF2243"/>
    <property type="match status" value="1"/>
</dbReference>
<keyword evidence="1" id="KW-1133">Transmembrane helix</keyword>
<keyword evidence="1" id="KW-0472">Membrane</keyword>
<evidence type="ECO:0000313" key="2">
    <source>
        <dbReference type="EMBL" id="SHL61924.1"/>
    </source>
</evidence>
<protein>
    <submittedName>
        <fullName evidence="2">Uncharacterized membrane protein</fullName>
    </submittedName>
</protein>
<reference evidence="3" key="1">
    <citation type="submission" date="2016-11" db="EMBL/GenBank/DDBJ databases">
        <authorList>
            <person name="Varghese N."/>
            <person name="Submissions S."/>
        </authorList>
    </citation>
    <scope>NUCLEOTIDE SEQUENCE [LARGE SCALE GENOMIC DNA]</scope>
    <source>
        <strain evidence="3">DX253</strain>
    </source>
</reference>
<sequence>MILARHKLRCSEIQFLVGAPRVFRMSRELSLTMGGRTTSAANRAHNVITRRSLLAAGVFGFGFSGLIDVLVLHHILQWHHLVSGLYPMNTLNGLQTNILADGLFSVGMLIIMGVGAGLLWQSERRTDVPLAMRPLAGAAIIGLGVFDVYDSVVDHALLGLHQPVGPGGQPLSFGGQYNPHWLVVSLLFIAAGYYVYRTGLQERARGAEELD</sequence>
<evidence type="ECO:0000256" key="1">
    <source>
        <dbReference type="SAM" id="Phobius"/>
    </source>
</evidence>
<dbReference type="InterPro" id="IPR018719">
    <property type="entry name" value="DUF2243_membrane"/>
</dbReference>
<keyword evidence="1" id="KW-0812">Transmembrane</keyword>
<accession>A0A1M7C3Y5</accession>
<feature type="transmembrane region" description="Helical" evidence="1">
    <location>
        <begin position="96"/>
        <end position="119"/>
    </location>
</feature>
<gene>
    <name evidence="2" type="ORF">SAMN05444342_4273</name>
</gene>
<name>A0A1M7C3Y5_HALPU</name>
<dbReference type="AlphaFoldDB" id="A0A1M7C3Y5"/>
<evidence type="ECO:0000313" key="3">
    <source>
        <dbReference type="Proteomes" id="UP000184203"/>
    </source>
</evidence>
<proteinExistence type="predicted"/>
<keyword evidence="3" id="KW-1185">Reference proteome</keyword>
<feature type="transmembrane region" description="Helical" evidence="1">
    <location>
        <begin position="53"/>
        <end position="76"/>
    </location>
</feature>
<dbReference type="Proteomes" id="UP000184203">
    <property type="component" value="Unassembled WGS sequence"/>
</dbReference>
<organism evidence="2 3">
    <name type="scientific">Haladaptatus paucihalophilus DX253</name>
    <dbReference type="NCBI Taxonomy" id="797209"/>
    <lineage>
        <taxon>Archaea</taxon>
        <taxon>Methanobacteriati</taxon>
        <taxon>Methanobacteriota</taxon>
        <taxon>Stenosarchaea group</taxon>
        <taxon>Halobacteria</taxon>
        <taxon>Halobacteriales</taxon>
        <taxon>Haladaptataceae</taxon>
        <taxon>Haladaptatus</taxon>
    </lineage>
</organism>